<dbReference type="OrthoDB" id="10503574at2759"/>
<feature type="compositionally biased region" description="Polar residues" evidence="1">
    <location>
        <begin position="71"/>
        <end position="87"/>
    </location>
</feature>
<dbReference type="AlphaFoldDB" id="B8MNA3"/>
<feature type="compositionally biased region" description="Basic and acidic residues" evidence="1">
    <location>
        <begin position="1"/>
        <end position="14"/>
    </location>
</feature>
<evidence type="ECO:0000313" key="3">
    <source>
        <dbReference type="Proteomes" id="UP000001745"/>
    </source>
</evidence>
<feature type="region of interest" description="Disordered" evidence="1">
    <location>
        <begin position="1"/>
        <end position="90"/>
    </location>
</feature>
<organism evidence="2 3">
    <name type="scientific">Talaromyces stipitatus (strain ATCC 10500 / CBS 375.48 / QM 6759 / NRRL 1006)</name>
    <name type="common">Penicillium stipitatum</name>
    <dbReference type="NCBI Taxonomy" id="441959"/>
    <lineage>
        <taxon>Eukaryota</taxon>
        <taxon>Fungi</taxon>
        <taxon>Dikarya</taxon>
        <taxon>Ascomycota</taxon>
        <taxon>Pezizomycotina</taxon>
        <taxon>Eurotiomycetes</taxon>
        <taxon>Eurotiomycetidae</taxon>
        <taxon>Eurotiales</taxon>
        <taxon>Trichocomaceae</taxon>
        <taxon>Talaromyces</taxon>
        <taxon>Talaromyces sect. Talaromyces</taxon>
    </lineage>
</organism>
<keyword evidence="3" id="KW-1185">Reference proteome</keyword>
<evidence type="ECO:0000313" key="2">
    <source>
        <dbReference type="EMBL" id="EED14552.1"/>
    </source>
</evidence>
<protein>
    <submittedName>
        <fullName evidence="2">Uncharacterized protein</fullName>
    </submittedName>
</protein>
<dbReference type="RefSeq" id="XP_002486790.1">
    <property type="nucleotide sequence ID" value="XM_002486745.1"/>
</dbReference>
<dbReference type="EMBL" id="EQ962658">
    <property type="protein sequence ID" value="EED14552.1"/>
    <property type="molecule type" value="Genomic_DNA"/>
</dbReference>
<proteinExistence type="predicted"/>
<dbReference type="HOGENOM" id="CLU_1054406_0_0_1"/>
<feature type="compositionally biased region" description="Basic residues" evidence="1">
    <location>
        <begin position="48"/>
        <end position="59"/>
    </location>
</feature>
<accession>B8MNA3</accession>
<reference evidence="3" key="1">
    <citation type="journal article" date="2015" name="Genome Announc.">
        <title>Genome sequence of the AIDS-associated pathogen Penicillium marneffei (ATCC18224) and its near taxonomic relative Talaromyces stipitatus (ATCC10500).</title>
        <authorList>
            <person name="Nierman W.C."/>
            <person name="Fedorova-Abrams N.D."/>
            <person name="Andrianopoulos A."/>
        </authorList>
    </citation>
    <scope>NUCLEOTIDE SEQUENCE [LARGE SCALE GENOMIC DNA]</scope>
    <source>
        <strain evidence="3">ATCC 10500 / CBS 375.48 / QM 6759 / NRRL 1006</strain>
    </source>
</reference>
<evidence type="ECO:0000256" key="1">
    <source>
        <dbReference type="SAM" id="MobiDB-lite"/>
    </source>
</evidence>
<dbReference type="VEuPathDB" id="FungiDB:TSTA_107590"/>
<gene>
    <name evidence="2" type="ORF">TSTA_107590</name>
</gene>
<dbReference type="InParanoid" id="B8MNA3"/>
<name>B8MNA3_TALSN</name>
<sequence>MSFSMKRDVQREVPRTSSGTFAVPGPVSRERLEEHVKRASDSLAVAVSKRRKKHKKKSAKSVSESPGLASEGSSDHGSNSDAVSPSKSRLEVPVLKTKAGTIRPLGDVRSVPCYECIRSITNDSFIKYPHRCYDVKHETRIGVNSQCSTCARKHVSPCLPIPAEFAKDSDAIYAAFELEGHTDSVRGSALALLERMPAEPAGKKNRVIKSESEPIASPSPSFELSRVSEADYDSVLHFRRGVKDLAVPNDLRLSIRKIVSDWIR</sequence>
<feature type="compositionally biased region" description="Basic and acidic residues" evidence="1">
    <location>
        <begin position="28"/>
        <end position="40"/>
    </location>
</feature>
<dbReference type="GeneID" id="8106788"/>
<dbReference type="Proteomes" id="UP000001745">
    <property type="component" value="Unassembled WGS sequence"/>
</dbReference>